<keyword evidence="7" id="KW-0479">Metal-binding</keyword>
<comment type="similarity">
    <text evidence="2">Belongs to the DNA polymerase type-Y family.</text>
</comment>
<reference evidence="14 15" key="1">
    <citation type="submission" date="2016-11" db="EMBL/GenBank/DDBJ databases">
        <title>Comparative genomics of Bartonella apis.</title>
        <authorList>
            <person name="Engel P."/>
        </authorList>
    </citation>
    <scope>NUCLEOTIDE SEQUENCE [LARGE SCALE GENOMIC DNA]</scope>
    <source>
        <strain evidence="14 15">BBC0122</strain>
    </source>
</reference>
<dbReference type="SUPFAM" id="SSF56672">
    <property type="entry name" value="DNA/RNA polymerases"/>
    <property type="match status" value="1"/>
</dbReference>
<name>A0A1U9MJV5_9HYPH</name>
<dbReference type="InterPro" id="IPR043128">
    <property type="entry name" value="Rev_trsase/Diguanyl_cyclase"/>
</dbReference>
<evidence type="ECO:0000256" key="2">
    <source>
        <dbReference type="ARBA" id="ARBA00010945"/>
    </source>
</evidence>
<evidence type="ECO:0000256" key="4">
    <source>
        <dbReference type="ARBA" id="ARBA00012417"/>
    </source>
</evidence>
<evidence type="ECO:0000313" key="14">
    <source>
        <dbReference type="EMBL" id="AQT48003.1"/>
    </source>
</evidence>
<accession>A0A1U9MJV5</accession>
<evidence type="ECO:0000313" key="15">
    <source>
        <dbReference type="Proteomes" id="UP000189632"/>
    </source>
</evidence>
<keyword evidence="10" id="KW-0234">DNA repair</keyword>
<dbReference type="GO" id="GO:0009432">
    <property type="term" value="P:SOS response"/>
    <property type="evidence" value="ECO:0007669"/>
    <property type="project" value="TreeGrafter"/>
</dbReference>
<gene>
    <name evidence="14" type="ORF">BBC0122_019080</name>
</gene>
<dbReference type="Gene3D" id="1.10.150.20">
    <property type="entry name" value="5' to 3' exonuclease, C-terminal subdomain"/>
    <property type="match status" value="1"/>
</dbReference>
<dbReference type="Pfam" id="PF00817">
    <property type="entry name" value="IMS"/>
    <property type="match status" value="1"/>
</dbReference>
<comment type="function">
    <text evidence="11">Poorly processive, error-prone DNA polymerase involved in untargeted mutagenesis. Copies undamaged DNA at stalled replication forks, which arise in vivo from mismatched or misaligned primer ends. These misaligned primers can be extended by PolIV. Exhibits no 3'-5' exonuclease (proofreading) activity. May be involved in translesional synthesis, in conjunction with the beta clamp from PolIII.</text>
</comment>
<feature type="domain" description="UmuC" evidence="13">
    <location>
        <begin position="13"/>
        <end position="202"/>
    </location>
</feature>
<keyword evidence="6 14" id="KW-0548">Nucleotidyltransferase</keyword>
<evidence type="ECO:0000256" key="8">
    <source>
        <dbReference type="ARBA" id="ARBA00022763"/>
    </source>
</evidence>
<dbReference type="FunFam" id="3.40.1170.60:FF:000003">
    <property type="entry name" value="DNA polymerase eta"/>
    <property type="match status" value="1"/>
</dbReference>
<dbReference type="GO" id="GO:0003684">
    <property type="term" value="F:damaged DNA binding"/>
    <property type="evidence" value="ECO:0007669"/>
    <property type="project" value="InterPro"/>
</dbReference>
<dbReference type="EC" id="2.7.7.7" evidence="4"/>
<evidence type="ECO:0000256" key="9">
    <source>
        <dbReference type="ARBA" id="ARBA00022842"/>
    </source>
</evidence>
<keyword evidence="15" id="KW-1185">Reference proteome</keyword>
<proteinExistence type="inferred from homology"/>
<dbReference type="PANTHER" id="PTHR11076">
    <property type="entry name" value="DNA REPAIR POLYMERASE UMUC / TRANSFERASE FAMILY MEMBER"/>
    <property type="match status" value="1"/>
</dbReference>
<dbReference type="InterPro" id="IPR017961">
    <property type="entry name" value="DNA_pol_Y-fam_little_finger"/>
</dbReference>
<evidence type="ECO:0000256" key="6">
    <source>
        <dbReference type="ARBA" id="ARBA00022695"/>
    </source>
</evidence>
<dbReference type="Gene3D" id="3.30.70.270">
    <property type="match status" value="1"/>
</dbReference>
<dbReference type="GO" id="GO:0005829">
    <property type="term" value="C:cytosol"/>
    <property type="evidence" value="ECO:0007669"/>
    <property type="project" value="TreeGrafter"/>
</dbReference>
<evidence type="ECO:0000259" key="13">
    <source>
        <dbReference type="PROSITE" id="PS50173"/>
    </source>
</evidence>
<dbReference type="GO" id="GO:0003887">
    <property type="term" value="F:DNA-directed DNA polymerase activity"/>
    <property type="evidence" value="ECO:0007669"/>
    <property type="project" value="UniProtKB-EC"/>
</dbReference>
<dbReference type="GO" id="GO:0006281">
    <property type="term" value="P:DNA repair"/>
    <property type="evidence" value="ECO:0007669"/>
    <property type="project" value="UniProtKB-KW"/>
</dbReference>
<dbReference type="GO" id="GO:0042276">
    <property type="term" value="P:error-prone translesion synthesis"/>
    <property type="evidence" value="ECO:0007669"/>
    <property type="project" value="TreeGrafter"/>
</dbReference>
<dbReference type="Proteomes" id="UP000189632">
    <property type="component" value="Chromosome"/>
</dbReference>
<dbReference type="InterPro" id="IPR043502">
    <property type="entry name" value="DNA/RNA_pol_sf"/>
</dbReference>
<evidence type="ECO:0000256" key="12">
    <source>
        <dbReference type="ARBA" id="ARBA00049244"/>
    </source>
</evidence>
<keyword evidence="8" id="KW-0227">DNA damage</keyword>
<organism evidence="14 15">
    <name type="scientific">Bartonella choladocola</name>
    <dbReference type="NCBI Taxonomy" id="2750995"/>
    <lineage>
        <taxon>Bacteria</taxon>
        <taxon>Pseudomonadati</taxon>
        <taxon>Pseudomonadota</taxon>
        <taxon>Alphaproteobacteria</taxon>
        <taxon>Hyphomicrobiales</taxon>
        <taxon>Bartonellaceae</taxon>
        <taxon>Bartonella</taxon>
    </lineage>
</organism>
<comment type="cofactor">
    <cofactor evidence="1">
        <name>Mg(2+)</name>
        <dbReference type="ChEBI" id="CHEBI:18420"/>
    </cofactor>
</comment>
<dbReference type="Pfam" id="PF11799">
    <property type="entry name" value="IMS_C"/>
    <property type="match status" value="1"/>
</dbReference>
<dbReference type="PROSITE" id="PS50173">
    <property type="entry name" value="UMUC"/>
    <property type="match status" value="1"/>
</dbReference>
<evidence type="ECO:0000256" key="10">
    <source>
        <dbReference type="ARBA" id="ARBA00023204"/>
    </source>
</evidence>
<dbReference type="EMBL" id="CP015625">
    <property type="protein sequence ID" value="AQT48003.1"/>
    <property type="molecule type" value="Genomic_DNA"/>
</dbReference>
<comment type="catalytic activity">
    <reaction evidence="12">
        <text>DNA(n) + a 2'-deoxyribonucleoside 5'-triphosphate = DNA(n+1) + diphosphate</text>
        <dbReference type="Rhea" id="RHEA:22508"/>
        <dbReference type="Rhea" id="RHEA-COMP:17339"/>
        <dbReference type="Rhea" id="RHEA-COMP:17340"/>
        <dbReference type="ChEBI" id="CHEBI:33019"/>
        <dbReference type="ChEBI" id="CHEBI:61560"/>
        <dbReference type="ChEBI" id="CHEBI:173112"/>
        <dbReference type="EC" id="2.7.7.7"/>
    </reaction>
</comment>
<comment type="subunit">
    <text evidence="3">Monomer.</text>
</comment>
<dbReference type="KEGG" id="bapi:BBC0122_019080"/>
<keyword evidence="5 14" id="KW-0808">Transferase</keyword>
<dbReference type="InterPro" id="IPR001126">
    <property type="entry name" value="UmuC"/>
</dbReference>
<sequence length="427" mass="48235">MVSVMRKPEKVERLYLDFDGYFASVEQFANPKLRGKPVGVVPFDGTTSTSVIACSREAKMQGVKSVMHMRDAKRVCPDIIFVPQKPDLYRKMHLMLLNEISTVIPIDTVKSIDELTCRLEPAMRDHPETIGYLLKKRLEGAVGKVITSSIGIAANRQLAKMACKAGKKHDGKSYGDGLAIWKPEDMPTPLLKLDLDDIPGVGSRMKFRLLKANIVNMELLLKCEPKHMRKLWRNVTGERLWYALHGYDIQAGESERGMFGHGRVLPPGSRSLSGAYEIARLLLVKAARRLRRENYYCSALWVSLSLEHGYWGRYFRLAVVNDDQAVLEGLSIVWRQAEKELHRHAKIFQVSVTLGNLSDADQRQLDMLLNDDRKRQKWEAANTAIDTLNKKYAGTVVTLGAWKPPEGGHTGGKISYTRIPSSEDFWV</sequence>
<evidence type="ECO:0000256" key="3">
    <source>
        <dbReference type="ARBA" id="ARBA00011245"/>
    </source>
</evidence>
<protein>
    <recommendedName>
        <fullName evidence="4">DNA-directed DNA polymerase</fullName>
        <ecNumber evidence="4">2.7.7.7</ecNumber>
    </recommendedName>
</protein>
<evidence type="ECO:0000256" key="5">
    <source>
        <dbReference type="ARBA" id="ARBA00022679"/>
    </source>
</evidence>
<evidence type="ECO:0000256" key="7">
    <source>
        <dbReference type="ARBA" id="ARBA00022723"/>
    </source>
</evidence>
<evidence type="ECO:0000256" key="1">
    <source>
        <dbReference type="ARBA" id="ARBA00001946"/>
    </source>
</evidence>
<dbReference type="InterPro" id="IPR050116">
    <property type="entry name" value="DNA_polymerase-Y"/>
</dbReference>
<evidence type="ECO:0000256" key="11">
    <source>
        <dbReference type="ARBA" id="ARBA00025589"/>
    </source>
</evidence>
<dbReference type="AlphaFoldDB" id="A0A1U9MJV5"/>
<dbReference type="Gene3D" id="3.40.1170.60">
    <property type="match status" value="1"/>
</dbReference>
<keyword evidence="9" id="KW-0460">Magnesium</keyword>
<dbReference type="CDD" id="cd00424">
    <property type="entry name" value="PolY"/>
    <property type="match status" value="1"/>
</dbReference>
<dbReference type="PANTHER" id="PTHR11076:SF34">
    <property type="entry name" value="PROTEIN UMUC"/>
    <property type="match status" value="1"/>
</dbReference>
<dbReference type="GO" id="GO:0046872">
    <property type="term" value="F:metal ion binding"/>
    <property type="evidence" value="ECO:0007669"/>
    <property type="project" value="UniProtKB-KW"/>
</dbReference>